<dbReference type="EMBL" id="JACICY010000002">
    <property type="protein sequence ID" value="MBB3860011.1"/>
    <property type="molecule type" value="Genomic_DNA"/>
</dbReference>
<keyword evidence="3" id="KW-1185">Reference proteome</keyword>
<dbReference type="GO" id="GO:0006355">
    <property type="term" value="P:regulation of DNA-templated transcription"/>
    <property type="evidence" value="ECO:0007669"/>
    <property type="project" value="InterPro"/>
</dbReference>
<dbReference type="Gene3D" id="1.10.10.10">
    <property type="entry name" value="Winged helix-like DNA-binding domain superfamily/Winged helix DNA-binding domain"/>
    <property type="match status" value="1"/>
</dbReference>
<evidence type="ECO:0000313" key="2">
    <source>
        <dbReference type="EMBL" id="MBB3860011.1"/>
    </source>
</evidence>
<dbReference type="InterPro" id="IPR036388">
    <property type="entry name" value="WH-like_DNA-bd_sf"/>
</dbReference>
<dbReference type="GO" id="GO:0003677">
    <property type="term" value="F:DNA binding"/>
    <property type="evidence" value="ECO:0007669"/>
    <property type="project" value="UniProtKB-KW"/>
</dbReference>
<organism evidence="2 3">
    <name type="scientific">Novosphingobium hassiacum</name>
    <dbReference type="NCBI Taxonomy" id="173676"/>
    <lineage>
        <taxon>Bacteria</taxon>
        <taxon>Pseudomonadati</taxon>
        <taxon>Pseudomonadota</taxon>
        <taxon>Alphaproteobacteria</taxon>
        <taxon>Sphingomonadales</taxon>
        <taxon>Sphingomonadaceae</taxon>
        <taxon>Novosphingobium</taxon>
    </lineage>
</organism>
<dbReference type="RefSeq" id="WP_183612267.1">
    <property type="nucleotide sequence ID" value="NZ_JACICY010000002.1"/>
</dbReference>
<protein>
    <submittedName>
        <fullName evidence="2">DNA-binding CsgD family transcriptional regulator</fullName>
    </submittedName>
</protein>
<keyword evidence="2" id="KW-0238">DNA-binding</keyword>
<dbReference type="InterPro" id="IPR016032">
    <property type="entry name" value="Sig_transdc_resp-reg_C-effctor"/>
</dbReference>
<proteinExistence type="predicted"/>
<dbReference type="SMART" id="SM00421">
    <property type="entry name" value="HTH_LUXR"/>
    <property type="match status" value="1"/>
</dbReference>
<dbReference type="AlphaFoldDB" id="A0A7W6EVC6"/>
<evidence type="ECO:0000313" key="3">
    <source>
        <dbReference type="Proteomes" id="UP000562395"/>
    </source>
</evidence>
<sequence>MVSTTADQRELYLPLIEGIQEEPPFGLFMRNLVARTGARRAFMVVELANAAPAQDPAVIHVISPRATQEPPLDFRRLHALRLHPWGSLRPERVYELDEMLNYDDRAQLIVQREALSDMGIRYGRWLRISAGGAADAWLVLVRQREDFSASAVATLSAIAPHLASALRTLVALNVQRLQATLAHSALMRLGIGQIALDAGGRVMAADPLAESLLSFTPEPGDGAGRRLALLPETARALEQVCAEVARADGPGRVVRIDARRGLDLLLRRANLALPDPAARPEVTGTLRIARREDPGAGATTLQSVYGLSAREAALAQAVSRGEPLVEAGLALGLTVETARNYSKRIYGKTGATGQADLVRLILGGLAPLA</sequence>
<name>A0A7W6EVC6_9SPHN</name>
<dbReference type="Proteomes" id="UP000562395">
    <property type="component" value="Unassembled WGS sequence"/>
</dbReference>
<evidence type="ECO:0000259" key="1">
    <source>
        <dbReference type="SMART" id="SM00421"/>
    </source>
</evidence>
<accession>A0A7W6EVC6</accession>
<dbReference type="InterPro" id="IPR000792">
    <property type="entry name" value="Tscrpt_reg_LuxR_C"/>
</dbReference>
<dbReference type="SUPFAM" id="SSF46894">
    <property type="entry name" value="C-terminal effector domain of the bipartite response regulators"/>
    <property type="match status" value="1"/>
</dbReference>
<gene>
    <name evidence="2" type="ORF">GGQ88_001272</name>
</gene>
<comment type="caution">
    <text evidence="2">The sequence shown here is derived from an EMBL/GenBank/DDBJ whole genome shotgun (WGS) entry which is preliminary data.</text>
</comment>
<reference evidence="2 3" key="1">
    <citation type="submission" date="2020-08" db="EMBL/GenBank/DDBJ databases">
        <title>Genomic Encyclopedia of Type Strains, Phase IV (KMG-IV): sequencing the most valuable type-strain genomes for metagenomic binning, comparative biology and taxonomic classification.</title>
        <authorList>
            <person name="Goeker M."/>
        </authorList>
    </citation>
    <scope>NUCLEOTIDE SEQUENCE [LARGE SCALE GENOMIC DNA]</scope>
    <source>
        <strain evidence="2 3">DSM 14552</strain>
    </source>
</reference>
<feature type="domain" description="HTH luxR-type" evidence="1">
    <location>
        <begin position="304"/>
        <end position="361"/>
    </location>
</feature>